<dbReference type="Pfam" id="PF13475">
    <property type="entry name" value="DUF4116"/>
    <property type="match status" value="4"/>
</dbReference>
<evidence type="ECO:0000259" key="2">
    <source>
        <dbReference type="Pfam" id="PF04127"/>
    </source>
</evidence>
<dbReference type="AlphaFoldDB" id="A0AA36J0D7"/>
<dbReference type="Proteomes" id="UP001178507">
    <property type="component" value="Unassembled WGS sequence"/>
</dbReference>
<feature type="domain" description="DUF4116" evidence="3">
    <location>
        <begin position="112"/>
        <end position="159"/>
    </location>
</feature>
<feature type="domain" description="DUF4116" evidence="3">
    <location>
        <begin position="240"/>
        <end position="287"/>
    </location>
</feature>
<proteinExistence type="inferred from homology"/>
<feature type="domain" description="DUF4116" evidence="3">
    <location>
        <begin position="342"/>
        <end position="390"/>
    </location>
</feature>
<accession>A0AA36J0D7</accession>
<dbReference type="Pfam" id="PF04127">
    <property type="entry name" value="DFP"/>
    <property type="match status" value="1"/>
</dbReference>
<dbReference type="InterPro" id="IPR007085">
    <property type="entry name" value="DNA/pantothenate-metab_flavo_C"/>
</dbReference>
<dbReference type="Gene3D" id="3.40.50.10300">
    <property type="entry name" value="CoaB-like"/>
    <property type="match status" value="1"/>
</dbReference>
<sequence length="630" mass="70209">MSADPPERRVNPYDKQAYTFQELTDHYQGRYSAEQVKELWDLRMPVVLPKLLETASEEQRRDRDFVLRAVQLRGPELRHAASELRRDQQLALAAVRQDWIALDYVAEDLYQDRDVILEGLKQDWEAITYAAAELQRDEEVAVAALNQSVMALQCIPQDLWSSEGPVRQALLAAAFRSPEPLKHCPEAIRSDREVMLKALRKNSKLDLVAPALLRDRGFALQAVQGNWEVLELLPVHYTEDREIVLAALEQSPYSLRLASQELRGDAELVLSCVQKAAGALRYAAPHLLEHKEEILAAAVRQDPLGCLRQASEALKDDQDLLLIAVAANGAALQYGSERMRNDRQVVMAAVLQCGHALEFASEELRMDREVVLTAVRQNKGAMAFACQDLRSDLEVLRTARAGEECGPGSNFPYATQVVRKLNEAPLELLKLSEEDLGKPPADLEEKMMTIGFTTIFEYLFLLRECCQALNQAGKAGVVLLAAAVSDFYVPESDMAKDKIQSRAHDGLTVQLRNVPKLLGAVRLWAPEAFVLSFKLETNPNILLAKAAGALKKYQVDAVCSNVLQTIRDWVTIIEFDSATSIEVPEITGDETEPIQVSGVSSLRLERGDNRSVDVPLVKAVVNMHSAKMSR</sequence>
<dbReference type="GO" id="GO:0003824">
    <property type="term" value="F:catalytic activity"/>
    <property type="evidence" value="ECO:0007669"/>
    <property type="project" value="UniProtKB-ARBA"/>
</dbReference>
<dbReference type="InterPro" id="IPR025197">
    <property type="entry name" value="DUF4116"/>
</dbReference>
<evidence type="ECO:0000313" key="4">
    <source>
        <dbReference type="EMBL" id="CAJ1397278.1"/>
    </source>
</evidence>
<feature type="domain" description="DNA/pantothenate metabolism flavoprotein C-terminal" evidence="2">
    <location>
        <begin position="469"/>
        <end position="564"/>
    </location>
</feature>
<evidence type="ECO:0000256" key="1">
    <source>
        <dbReference type="ARBA" id="ARBA00005703"/>
    </source>
</evidence>
<dbReference type="SUPFAM" id="SSF102645">
    <property type="entry name" value="CoaB-like"/>
    <property type="match status" value="1"/>
</dbReference>
<dbReference type="GO" id="GO:0015937">
    <property type="term" value="P:coenzyme A biosynthetic process"/>
    <property type="evidence" value="ECO:0007669"/>
    <property type="project" value="UniProtKB-ARBA"/>
</dbReference>
<gene>
    <name evidence="4" type="ORF">EVOR1521_LOCUS21328</name>
</gene>
<dbReference type="EMBL" id="CAUJNA010003261">
    <property type="protein sequence ID" value="CAJ1397278.1"/>
    <property type="molecule type" value="Genomic_DNA"/>
</dbReference>
<dbReference type="InterPro" id="IPR035929">
    <property type="entry name" value="CoaB-like_sf"/>
</dbReference>
<protein>
    <submittedName>
        <fullName evidence="4">Uncharacterized protein</fullName>
    </submittedName>
</protein>
<evidence type="ECO:0000259" key="3">
    <source>
        <dbReference type="Pfam" id="PF13475"/>
    </source>
</evidence>
<organism evidence="4 5">
    <name type="scientific">Effrenium voratum</name>
    <dbReference type="NCBI Taxonomy" id="2562239"/>
    <lineage>
        <taxon>Eukaryota</taxon>
        <taxon>Sar</taxon>
        <taxon>Alveolata</taxon>
        <taxon>Dinophyceae</taxon>
        <taxon>Suessiales</taxon>
        <taxon>Symbiodiniaceae</taxon>
        <taxon>Effrenium</taxon>
    </lineage>
</organism>
<reference evidence="4" key="1">
    <citation type="submission" date="2023-08" db="EMBL/GenBank/DDBJ databases">
        <authorList>
            <person name="Chen Y."/>
            <person name="Shah S."/>
            <person name="Dougan E. K."/>
            <person name="Thang M."/>
            <person name="Chan C."/>
        </authorList>
    </citation>
    <scope>NUCLEOTIDE SEQUENCE</scope>
</reference>
<name>A0AA36J0D7_9DINO</name>
<comment type="caution">
    <text evidence="4">The sequence shown here is derived from an EMBL/GenBank/DDBJ whole genome shotgun (WGS) entry which is preliminary data.</text>
</comment>
<feature type="domain" description="DUF4116" evidence="3">
    <location>
        <begin position="62"/>
        <end position="109"/>
    </location>
</feature>
<comment type="similarity">
    <text evidence="1">Belongs to the PPC synthetase family.</text>
</comment>
<evidence type="ECO:0000313" key="5">
    <source>
        <dbReference type="Proteomes" id="UP001178507"/>
    </source>
</evidence>
<keyword evidence="5" id="KW-1185">Reference proteome</keyword>